<proteinExistence type="predicted"/>
<comment type="caution">
    <text evidence="1">The sequence shown here is derived from an EMBL/GenBank/DDBJ whole genome shotgun (WGS) entry which is preliminary data.</text>
</comment>
<protein>
    <submittedName>
        <fullName evidence="1">Uncharacterized protein</fullName>
    </submittedName>
</protein>
<keyword evidence="2" id="KW-1185">Reference proteome</keyword>
<evidence type="ECO:0000313" key="1">
    <source>
        <dbReference type="EMBL" id="KAJ8115495.1"/>
    </source>
</evidence>
<gene>
    <name evidence="1" type="ORF">OPT61_g2866</name>
</gene>
<dbReference type="Proteomes" id="UP001153331">
    <property type="component" value="Unassembled WGS sequence"/>
</dbReference>
<name>A0ACC2IJZ7_9PLEO</name>
<accession>A0ACC2IJZ7</accession>
<dbReference type="EMBL" id="JAPHNI010000136">
    <property type="protein sequence ID" value="KAJ8115495.1"/>
    <property type="molecule type" value="Genomic_DNA"/>
</dbReference>
<organism evidence="1 2">
    <name type="scientific">Boeremia exigua</name>
    <dbReference type="NCBI Taxonomy" id="749465"/>
    <lineage>
        <taxon>Eukaryota</taxon>
        <taxon>Fungi</taxon>
        <taxon>Dikarya</taxon>
        <taxon>Ascomycota</taxon>
        <taxon>Pezizomycotina</taxon>
        <taxon>Dothideomycetes</taxon>
        <taxon>Pleosporomycetidae</taxon>
        <taxon>Pleosporales</taxon>
        <taxon>Pleosporineae</taxon>
        <taxon>Didymellaceae</taxon>
        <taxon>Boeremia</taxon>
    </lineage>
</organism>
<evidence type="ECO:0000313" key="2">
    <source>
        <dbReference type="Proteomes" id="UP001153331"/>
    </source>
</evidence>
<sequence>MSLNDRVIIIGAGVFGLSTAVELSNLGYTDIVVLDRHVPPVPDGSSVDISRIIRFDYGDPIYTRIAKEAYAEWSTSTYTENGIFHTSPFAMVANANNARACSWIDRCISQLKTLQLPYEKLASASTIKDLFPMLSGSLIRPDLYGYCNRSAGWADATKGVLHFRNLCIEKGVSFVSGAQGTVTGFDVDASGNILAVQTASGHNLEGKRFILAAGAWSNKLVPMYNSTLATGQVLGYVKLTPDEMQRLKEMPVYMNFETGWFVFPPHEETGFLKCAVHGWGYTRSENDGLSSPVTKPRGERVDFAPTDGVQRLLNGLREVFPDISGRGFDRTAVCWYNDTPTGDFIMDFHPDYQNLFLATGGSGHAFKFLPVLGKYTTKAFTGSLPSELAQKWRFRKEYRMQEDVFAGDGSRGGPQRREFTVGEKARL</sequence>
<reference evidence="1" key="1">
    <citation type="submission" date="2022-11" db="EMBL/GenBank/DDBJ databases">
        <title>Genome Sequence of Boeremia exigua.</title>
        <authorList>
            <person name="Buettner E."/>
        </authorList>
    </citation>
    <scope>NUCLEOTIDE SEQUENCE</scope>
    <source>
        <strain evidence="1">CU02</strain>
    </source>
</reference>